<dbReference type="RefSeq" id="WP_015020490.1">
    <property type="nucleotide sequence ID" value="NC_018719.1"/>
</dbReference>
<dbReference type="KEGG" id="nga:Ngar_c30400"/>
<protein>
    <submittedName>
        <fullName evidence="1">Uncharacterized protein</fullName>
    </submittedName>
</protein>
<dbReference type="HOGENOM" id="CLU_182706_0_0_2"/>
<reference evidence="1 2" key="1">
    <citation type="journal article" date="2012" name="Environ. Microbiol.">
        <title>The genome of the ammonia-oxidizing Candidatus Nitrososphaera gargensis: insights into metabolic versatility and environmental adaptations.</title>
        <authorList>
            <person name="Spang A."/>
            <person name="Poehlein A."/>
            <person name="Offre P."/>
            <person name="Zumbragel S."/>
            <person name="Haider S."/>
            <person name="Rychlik N."/>
            <person name="Nowka B."/>
            <person name="Schmeisser C."/>
            <person name="Lebedeva E.V."/>
            <person name="Rattei T."/>
            <person name="Bohm C."/>
            <person name="Schmid M."/>
            <person name="Galushko A."/>
            <person name="Hatzenpichler R."/>
            <person name="Weinmaier T."/>
            <person name="Daniel R."/>
            <person name="Schleper C."/>
            <person name="Spieck E."/>
            <person name="Streit W."/>
            <person name="Wagner M."/>
        </authorList>
    </citation>
    <scope>NUCLEOTIDE SEQUENCE [LARGE SCALE GENOMIC DNA]</scope>
    <source>
        <strain evidence="2">Ga9.2</strain>
    </source>
</reference>
<dbReference type="GeneID" id="13796850"/>
<evidence type="ECO:0000313" key="1">
    <source>
        <dbReference type="EMBL" id="AFU59956.1"/>
    </source>
</evidence>
<dbReference type="OrthoDB" id="10810at2157"/>
<gene>
    <name evidence="1" type="ordered locus">Ngar_c30400</name>
</gene>
<sequence length="71" mass="8072">MEIRCNICDEIISTSAVEQHVAGRNHAIKKKVAEFHEMNVQVKASCQNDTSVIKAWIKDLYNYDFLSTGKT</sequence>
<dbReference type="BioCyc" id="CNIT1237085:G1324-3040-MONOMER"/>
<evidence type="ECO:0000313" key="2">
    <source>
        <dbReference type="Proteomes" id="UP000008037"/>
    </source>
</evidence>
<dbReference type="InParanoid" id="K0IF20"/>
<name>K0IF20_NITGG</name>
<organism evidence="1 2">
    <name type="scientific">Nitrososphaera gargensis (strain Ga9.2)</name>
    <dbReference type="NCBI Taxonomy" id="1237085"/>
    <lineage>
        <taxon>Archaea</taxon>
        <taxon>Nitrososphaerota</taxon>
        <taxon>Nitrososphaeria</taxon>
        <taxon>Nitrososphaerales</taxon>
        <taxon>Nitrososphaeraceae</taxon>
        <taxon>Nitrososphaera</taxon>
    </lineage>
</organism>
<dbReference type="STRING" id="1237085.Ngar_c30400"/>
<dbReference type="AlphaFoldDB" id="K0IF20"/>
<dbReference type="Proteomes" id="UP000008037">
    <property type="component" value="Chromosome"/>
</dbReference>
<accession>K0IF20</accession>
<proteinExistence type="predicted"/>
<keyword evidence="2" id="KW-1185">Reference proteome</keyword>
<dbReference type="EMBL" id="CP002408">
    <property type="protein sequence ID" value="AFU59956.1"/>
    <property type="molecule type" value="Genomic_DNA"/>
</dbReference>